<dbReference type="Proteomes" id="UP000198310">
    <property type="component" value="Unassembled WGS sequence"/>
</dbReference>
<gene>
    <name evidence="2" type="ORF">SAMN06269173_11449</name>
</gene>
<feature type="signal peptide" evidence="1">
    <location>
        <begin position="1"/>
        <end position="20"/>
    </location>
</feature>
<keyword evidence="3" id="KW-1185">Reference proteome</keyword>
<accession>A0A239ARY4</accession>
<keyword evidence="1" id="KW-0732">Signal</keyword>
<proteinExistence type="predicted"/>
<reference evidence="3" key="1">
    <citation type="submission" date="2017-06" db="EMBL/GenBank/DDBJ databases">
        <authorList>
            <person name="Varghese N."/>
            <person name="Submissions S."/>
        </authorList>
    </citation>
    <scope>NUCLEOTIDE SEQUENCE [LARGE SCALE GENOMIC DNA]</scope>
    <source>
        <strain evidence="3">DSM 28041</strain>
    </source>
</reference>
<dbReference type="PROSITE" id="PS51257">
    <property type="entry name" value="PROKAR_LIPOPROTEIN"/>
    <property type="match status" value="1"/>
</dbReference>
<dbReference type="AlphaFoldDB" id="A0A239ARY4"/>
<sequence length="156" mass="18230">MKLYRIIIFMLLITSVTACKNTDTVESRLAGSEPGKYWDLIYQGDSIPTKTLLNPDPEYCIFLKKPNKIVHYLYEDPFKVIDRGCFTDVKFNPDTFAIKNDSIVNFLGDDYHIKLLTDDSMILKRCWTSGLHKGLCMFYMYKKSRIQDKKIVVCKY</sequence>
<dbReference type="EMBL" id="FZNS01000014">
    <property type="protein sequence ID" value="SNR97748.1"/>
    <property type="molecule type" value="Genomic_DNA"/>
</dbReference>
<evidence type="ECO:0008006" key="4">
    <source>
        <dbReference type="Google" id="ProtNLM"/>
    </source>
</evidence>
<protein>
    <recommendedName>
        <fullName evidence="4">Lipoprotein</fullName>
    </recommendedName>
</protein>
<evidence type="ECO:0000313" key="3">
    <source>
        <dbReference type="Proteomes" id="UP000198310"/>
    </source>
</evidence>
<organism evidence="2 3">
    <name type="scientific">Hymenobacter mucosus</name>
    <dbReference type="NCBI Taxonomy" id="1411120"/>
    <lineage>
        <taxon>Bacteria</taxon>
        <taxon>Pseudomonadati</taxon>
        <taxon>Bacteroidota</taxon>
        <taxon>Cytophagia</taxon>
        <taxon>Cytophagales</taxon>
        <taxon>Hymenobacteraceae</taxon>
        <taxon>Hymenobacter</taxon>
    </lineage>
</organism>
<feature type="chain" id="PRO_5012263564" description="Lipoprotein" evidence="1">
    <location>
        <begin position="21"/>
        <end position="156"/>
    </location>
</feature>
<evidence type="ECO:0000256" key="1">
    <source>
        <dbReference type="SAM" id="SignalP"/>
    </source>
</evidence>
<evidence type="ECO:0000313" key="2">
    <source>
        <dbReference type="EMBL" id="SNR97748.1"/>
    </source>
</evidence>
<name>A0A239ARY4_9BACT</name>